<organism evidence="2 3">
    <name type="scientific">Pinibacter aurantiacus</name>
    <dbReference type="NCBI Taxonomy" id="2851599"/>
    <lineage>
        <taxon>Bacteria</taxon>
        <taxon>Pseudomonadati</taxon>
        <taxon>Bacteroidota</taxon>
        <taxon>Chitinophagia</taxon>
        <taxon>Chitinophagales</taxon>
        <taxon>Chitinophagaceae</taxon>
        <taxon>Pinibacter</taxon>
    </lineage>
</organism>
<dbReference type="InterPro" id="IPR013901">
    <property type="entry name" value="Anthrone_oxy"/>
</dbReference>
<evidence type="ECO:0000256" key="1">
    <source>
        <dbReference type="SAM" id="Phobius"/>
    </source>
</evidence>
<sequence length="165" mass="17807">MFSLLNILLIVAAVLSALIAGLFYAWSCSIIPGLAKLDGRTYVAAMQSFNKAILNPVFFLSFMGTLIMLPVATFAHFHQPLSARFWLLLAASVLYVVGVFGITAFGNVPLNNILASFDLSSASNEAVNEVRIKFEAPWNSLHSIRTVASIAVLVLVVCACVRGEN</sequence>
<keyword evidence="1" id="KW-1133">Transmembrane helix</keyword>
<feature type="transmembrane region" description="Helical" evidence="1">
    <location>
        <begin position="143"/>
        <end position="161"/>
    </location>
</feature>
<feature type="transmembrane region" description="Helical" evidence="1">
    <location>
        <begin position="7"/>
        <end position="32"/>
    </location>
</feature>
<protein>
    <submittedName>
        <fullName evidence="2">DUF1772 domain-containing protein</fullName>
    </submittedName>
</protein>
<dbReference type="Proteomes" id="UP000812270">
    <property type="component" value="Unassembled WGS sequence"/>
</dbReference>
<name>A0A9E2S613_9BACT</name>
<reference evidence="2" key="1">
    <citation type="submission" date="2021-06" db="EMBL/GenBank/DDBJ databases">
        <authorList>
            <person name="Huq M.A."/>
        </authorList>
    </citation>
    <scope>NUCLEOTIDE SEQUENCE</scope>
    <source>
        <strain evidence="2">MAH-26</strain>
    </source>
</reference>
<feature type="transmembrane region" description="Helical" evidence="1">
    <location>
        <begin position="85"/>
        <end position="106"/>
    </location>
</feature>
<feature type="transmembrane region" description="Helical" evidence="1">
    <location>
        <begin position="52"/>
        <end position="73"/>
    </location>
</feature>
<accession>A0A9E2S613</accession>
<keyword evidence="3" id="KW-1185">Reference proteome</keyword>
<dbReference type="EMBL" id="JAHSPG010000002">
    <property type="protein sequence ID" value="MBV4356277.1"/>
    <property type="molecule type" value="Genomic_DNA"/>
</dbReference>
<keyword evidence="1" id="KW-0472">Membrane</keyword>
<evidence type="ECO:0000313" key="2">
    <source>
        <dbReference type="EMBL" id="MBV4356277.1"/>
    </source>
</evidence>
<gene>
    <name evidence="2" type="ORF">KTO63_03890</name>
</gene>
<proteinExistence type="predicted"/>
<comment type="caution">
    <text evidence="2">The sequence shown here is derived from an EMBL/GenBank/DDBJ whole genome shotgun (WGS) entry which is preliminary data.</text>
</comment>
<dbReference type="AlphaFoldDB" id="A0A9E2S613"/>
<dbReference type="Pfam" id="PF08592">
    <property type="entry name" value="Anthrone_oxy"/>
    <property type="match status" value="1"/>
</dbReference>
<evidence type="ECO:0000313" key="3">
    <source>
        <dbReference type="Proteomes" id="UP000812270"/>
    </source>
</evidence>
<keyword evidence="1" id="KW-0812">Transmembrane</keyword>